<dbReference type="Proteomes" id="UP000606580">
    <property type="component" value="Unassembled WGS sequence"/>
</dbReference>
<dbReference type="EMBL" id="WNEG01000075">
    <property type="protein sequence ID" value="NMG83326.1"/>
    <property type="molecule type" value="Genomic_DNA"/>
</dbReference>
<gene>
    <name evidence="1" type="ORF">GIS02_03870</name>
</gene>
<evidence type="ECO:0000313" key="1">
    <source>
        <dbReference type="EMBL" id="NMG83326.1"/>
    </source>
</evidence>
<comment type="caution">
    <text evidence="1">The sequence shown here is derived from an EMBL/GenBank/DDBJ whole genome shotgun (WGS) entry which is preliminary data.</text>
</comment>
<organism evidence="1 2">
    <name type="scientific">Candidatus Ethanoperedens thermophilum</name>
    <dbReference type="NCBI Taxonomy" id="2766897"/>
    <lineage>
        <taxon>Archaea</taxon>
        <taxon>Methanobacteriati</taxon>
        <taxon>Methanobacteriota</taxon>
        <taxon>Stenosarchaea group</taxon>
        <taxon>Methanomicrobia</taxon>
        <taxon>Methanosarcinales</taxon>
        <taxon>Methanosarcinales incertae sedis</taxon>
        <taxon>GOM Arc I cluster</taxon>
        <taxon>Candidatus Ethanoperedens</taxon>
    </lineage>
</organism>
<name>A0A848D9U3_9EURY</name>
<accession>A0A848D9U3</accession>
<reference evidence="1" key="1">
    <citation type="journal article" date="2020" name="MBio">
        <title>'Candidatus Ethanoperedens,' a Thermophilic Genus of Archaea Mediating the Anaerobic Oxidation of Ethane.</title>
        <authorList>
            <person name="Hahn C.J."/>
            <person name="Laso-Perez R."/>
            <person name="Vulcano F."/>
            <person name="Vaziourakis K.M."/>
            <person name="Stokke R."/>
            <person name="Steen I.H."/>
            <person name="Teske A."/>
            <person name="Boetius A."/>
            <person name="Liebeke M."/>
            <person name="Amann R."/>
            <person name="Knittel K."/>
            <person name="Wegener G."/>
        </authorList>
    </citation>
    <scope>NUCLEOTIDE SEQUENCE</scope>
    <source>
        <strain evidence="1">GoM-Arc1-LC-WB58</strain>
    </source>
</reference>
<proteinExistence type="predicted"/>
<protein>
    <submittedName>
        <fullName evidence="1">Uncharacterized protein</fullName>
    </submittedName>
</protein>
<sequence length="60" mass="7018">MRRIPDNEIDYFNNFGTVASIQPRPKKKEDAPPLNIIIDDKKFLKTQVKRKVLGYVSKQD</sequence>
<dbReference type="AlphaFoldDB" id="A0A848D9U3"/>
<evidence type="ECO:0000313" key="2">
    <source>
        <dbReference type="Proteomes" id="UP000606580"/>
    </source>
</evidence>